<dbReference type="AlphaFoldDB" id="A0A7W7R7U3"/>
<name>A0A7W7R7U3_KITKI</name>
<dbReference type="Proteomes" id="UP000540506">
    <property type="component" value="Unassembled WGS sequence"/>
</dbReference>
<comment type="caution">
    <text evidence="2">The sequence shown here is derived from an EMBL/GenBank/DDBJ whole genome shotgun (WGS) entry which is preliminary data.</text>
</comment>
<dbReference type="InterPro" id="IPR050149">
    <property type="entry name" value="Collagen_superfamily"/>
</dbReference>
<gene>
    <name evidence="2" type="ORF">FHR34_005877</name>
</gene>
<reference evidence="2 3" key="1">
    <citation type="submission" date="2020-08" db="EMBL/GenBank/DDBJ databases">
        <title>Sequencing the genomes of 1000 actinobacteria strains.</title>
        <authorList>
            <person name="Klenk H.-P."/>
        </authorList>
    </citation>
    <scope>NUCLEOTIDE SEQUENCE [LARGE SCALE GENOMIC DNA]</scope>
    <source>
        <strain evidence="2 3">DSM 41654</strain>
    </source>
</reference>
<evidence type="ECO:0000313" key="3">
    <source>
        <dbReference type="Proteomes" id="UP000540506"/>
    </source>
</evidence>
<evidence type="ECO:0000313" key="2">
    <source>
        <dbReference type="EMBL" id="MBB4926884.1"/>
    </source>
</evidence>
<feature type="region of interest" description="Disordered" evidence="1">
    <location>
        <begin position="302"/>
        <end position="322"/>
    </location>
</feature>
<dbReference type="EMBL" id="JACHJV010000001">
    <property type="protein sequence ID" value="MBB4926884.1"/>
    <property type="molecule type" value="Genomic_DNA"/>
</dbReference>
<feature type="compositionally biased region" description="Low complexity" evidence="1">
    <location>
        <begin position="130"/>
        <end position="195"/>
    </location>
</feature>
<dbReference type="GO" id="GO:0005615">
    <property type="term" value="C:extracellular space"/>
    <property type="evidence" value="ECO:0007669"/>
    <property type="project" value="TreeGrafter"/>
</dbReference>
<dbReference type="InterPro" id="IPR008160">
    <property type="entry name" value="Collagen"/>
</dbReference>
<dbReference type="PANTHER" id="PTHR24023">
    <property type="entry name" value="COLLAGEN ALPHA"/>
    <property type="match status" value="1"/>
</dbReference>
<dbReference type="Pfam" id="PF01391">
    <property type="entry name" value="Collagen"/>
    <property type="match status" value="1"/>
</dbReference>
<protein>
    <recommendedName>
        <fullName evidence="4">Collagen-like protein</fullName>
    </recommendedName>
</protein>
<feature type="region of interest" description="Disordered" evidence="1">
    <location>
        <begin position="62"/>
        <end position="195"/>
    </location>
</feature>
<organism evidence="2 3">
    <name type="scientific">Kitasatospora kifunensis</name>
    <name type="common">Streptomyces kifunensis</name>
    <dbReference type="NCBI Taxonomy" id="58351"/>
    <lineage>
        <taxon>Bacteria</taxon>
        <taxon>Bacillati</taxon>
        <taxon>Actinomycetota</taxon>
        <taxon>Actinomycetes</taxon>
        <taxon>Kitasatosporales</taxon>
        <taxon>Streptomycetaceae</taxon>
        <taxon>Kitasatospora</taxon>
    </lineage>
</organism>
<sequence length="342" mass="33481">MSVPQPQEPRPAVANRRKQLAGGAALLITAIVATGGTAFAGGPSRGHEPGHCPPKEHATLRATHSHESAIRSNDGTPAHRPERTALREGGGDGDGTDGGTAANGGDGGGGGDHGHGEEGCPGPTGPTGPTGPQGSTGATGPTGPTGLQGNTGPTGPTGPQGNIGPTGPTGPQGNIGPTGPTGPQGNTGPTGATGATGPCMALDSVVHGDHLYTGVVTGSPGHIDVGSQRVNPMPPGTATFVSPPALPGTSPACGVALADQGNTLLVEALTTNGTLYQTTCNFATGLTAVTCPNAWTLVTNQPMSPKRGAAPPAGNSQPYQPTASQAVRSIKMAWEAFVRHLS</sequence>
<evidence type="ECO:0008006" key="4">
    <source>
        <dbReference type="Google" id="ProtNLM"/>
    </source>
</evidence>
<dbReference type="RefSeq" id="WP_281404046.1">
    <property type="nucleotide sequence ID" value="NZ_JACHJV010000001.1"/>
</dbReference>
<feature type="compositionally biased region" description="Gly residues" evidence="1">
    <location>
        <begin position="92"/>
        <end position="111"/>
    </location>
</feature>
<accession>A0A7W7R7U3</accession>
<dbReference type="GO" id="GO:0030198">
    <property type="term" value="P:extracellular matrix organization"/>
    <property type="evidence" value="ECO:0007669"/>
    <property type="project" value="TreeGrafter"/>
</dbReference>
<evidence type="ECO:0000256" key="1">
    <source>
        <dbReference type="SAM" id="MobiDB-lite"/>
    </source>
</evidence>
<dbReference type="GO" id="GO:0031012">
    <property type="term" value="C:extracellular matrix"/>
    <property type="evidence" value="ECO:0007669"/>
    <property type="project" value="TreeGrafter"/>
</dbReference>
<keyword evidence="3" id="KW-1185">Reference proteome</keyword>
<dbReference type="GO" id="GO:0030020">
    <property type="term" value="F:extracellular matrix structural constituent conferring tensile strength"/>
    <property type="evidence" value="ECO:0007669"/>
    <property type="project" value="TreeGrafter"/>
</dbReference>
<feature type="compositionally biased region" description="Basic and acidic residues" evidence="1">
    <location>
        <begin position="77"/>
        <end position="90"/>
    </location>
</feature>
<proteinExistence type="predicted"/>
<dbReference type="PANTHER" id="PTHR24023:SF1095">
    <property type="entry name" value="EGF-LIKE DOMAIN-CONTAINING PROTEIN"/>
    <property type="match status" value="1"/>
</dbReference>